<dbReference type="SUPFAM" id="SSF103473">
    <property type="entry name" value="MFS general substrate transporter"/>
    <property type="match status" value="1"/>
</dbReference>
<evidence type="ECO:0000256" key="7">
    <source>
        <dbReference type="SAM" id="Phobius"/>
    </source>
</evidence>
<feature type="transmembrane region" description="Helical" evidence="7">
    <location>
        <begin position="58"/>
        <end position="76"/>
    </location>
</feature>
<dbReference type="InterPro" id="IPR020846">
    <property type="entry name" value="MFS_dom"/>
</dbReference>
<evidence type="ECO:0000256" key="1">
    <source>
        <dbReference type="ARBA" id="ARBA00004651"/>
    </source>
</evidence>
<dbReference type="Gene3D" id="1.20.1250.20">
    <property type="entry name" value="MFS general substrate transporter like domains"/>
    <property type="match status" value="1"/>
</dbReference>
<dbReference type="InterPro" id="IPR011701">
    <property type="entry name" value="MFS"/>
</dbReference>
<dbReference type="RefSeq" id="WP_246052905.1">
    <property type="nucleotide sequence ID" value="NZ_RJKE01000001.1"/>
</dbReference>
<dbReference type="PANTHER" id="PTHR23505">
    <property type="entry name" value="SPINSTER"/>
    <property type="match status" value="1"/>
</dbReference>
<keyword evidence="10" id="KW-1185">Reference proteome</keyword>
<dbReference type="InterPro" id="IPR036259">
    <property type="entry name" value="MFS_trans_sf"/>
</dbReference>
<evidence type="ECO:0000256" key="2">
    <source>
        <dbReference type="ARBA" id="ARBA00022448"/>
    </source>
</evidence>
<comment type="caution">
    <text evidence="9">The sequence shown here is derived from an EMBL/GenBank/DDBJ whole genome shotgun (WGS) entry which is preliminary data.</text>
</comment>
<keyword evidence="5 7" id="KW-0472">Membrane</keyword>
<evidence type="ECO:0000256" key="6">
    <source>
        <dbReference type="SAM" id="MobiDB-lite"/>
    </source>
</evidence>
<sequence length="468" mass="48003">MISSPGSASAAADARVPGAHRVLALLTLANFMNFYDRTVPAIVVEPIKAEFGLGDGHIGAVTSAFTVVYALAGIALGRVADRGSRRRVMAGGLVVWSLFTAVSGGAWSFAALLLFRLGVGIGEASYAPAANAMIFDVFPPGRRARAIGVFQLGIPVGLLAAFLSVGWIVEATGSWRVPFLLAAVPGFVLAALMLTLPEPRRDAAGRAAAPPLRQAVRSILAIPTVRRLVLAGVGVQIPAHSMTTFLVPYLQRHFGLGIGAAAQSAGLVLGLTGIAGLLLGGVAADRAGRRSLPARMTAGAAGVALSAPLTLAALLADATAVTAFLTLFAAGWLFHYFFITTALPAIADVVEPHLRATAVAVYYASFYLLGGAFGPIVTGALSDRFTAIVPAASAAAADAAGLHYALLVVVPVFLLLGALALWTAGRTITTDHTRMLARTTVSDRPARDVAGRGEAELDRPAPGPPVSG</sequence>
<comment type="subcellular location">
    <subcellularLocation>
        <location evidence="1">Cell membrane</location>
        <topology evidence="1">Multi-pass membrane protein</topology>
    </subcellularLocation>
</comment>
<feature type="transmembrane region" description="Helical" evidence="7">
    <location>
        <begin position="175"/>
        <end position="196"/>
    </location>
</feature>
<dbReference type="AlphaFoldDB" id="A0A3N1CZR7"/>
<feature type="region of interest" description="Disordered" evidence="6">
    <location>
        <begin position="442"/>
        <end position="468"/>
    </location>
</feature>
<dbReference type="PROSITE" id="PS00216">
    <property type="entry name" value="SUGAR_TRANSPORT_1"/>
    <property type="match status" value="1"/>
</dbReference>
<evidence type="ECO:0000256" key="4">
    <source>
        <dbReference type="ARBA" id="ARBA00022989"/>
    </source>
</evidence>
<feature type="transmembrane region" description="Helical" evidence="7">
    <location>
        <begin position="147"/>
        <end position="169"/>
    </location>
</feature>
<proteinExistence type="predicted"/>
<feature type="transmembrane region" description="Helical" evidence="7">
    <location>
        <begin position="359"/>
        <end position="381"/>
    </location>
</feature>
<keyword evidence="3 7" id="KW-0812">Transmembrane</keyword>
<feature type="transmembrane region" description="Helical" evidence="7">
    <location>
        <begin position="88"/>
        <end position="107"/>
    </location>
</feature>
<gene>
    <name evidence="9" type="ORF">EDD29_4314</name>
</gene>
<feature type="transmembrane region" description="Helical" evidence="7">
    <location>
        <begin position="322"/>
        <end position="347"/>
    </location>
</feature>
<dbReference type="PROSITE" id="PS50850">
    <property type="entry name" value="MFS"/>
    <property type="match status" value="1"/>
</dbReference>
<dbReference type="Pfam" id="PF07690">
    <property type="entry name" value="MFS_1"/>
    <property type="match status" value="1"/>
</dbReference>
<accession>A0A3N1CZR7</accession>
<protein>
    <submittedName>
        <fullName evidence="9">Putative MFS family arabinose efflux permease</fullName>
    </submittedName>
</protein>
<keyword evidence="4 7" id="KW-1133">Transmembrane helix</keyword>
<dbReference type="Proteomes" id="UP000272400">
    <property type="component" value="Unassembled WGS sequence"/>
</dbReference>
<feature type="domain" description="Major facilitator superfamily (MFS) profile" evidence="8">
    <location>
        <begin position="22"/>
        <end position="429"/>
    </location>
</feature>
<evidence type="ECO:0000259" key="8">
    <source>
        <dbReference type="PROSITE" id="PS50850"/>
    </source>
</evidence>
<dbReference type="CDD" id="cd17328">
    <property type="entry name" value="MFS_spinster_like"/>
    <property type="match status" value="1"/>
</dbReference>
<feature type="compositionally biased region" description="Basic and acidic residues" evidence="6">
    <location>
        <begin position="444"/>
        <end position="459"/>
    </location>
</feature>
<dbReference type="GO" id="GO:0005886">
    <property type="term" value="C:plasma membrane"/>
    <property type="evidence" value="ECO:0007669"/>
    <property type="project" value="UniProtKB-SubCell"/>
</dbReference>
<keyword evidence="2" id="KW-0813">Transport</keyword>
<dbReference type="InterPro" id="IPR005829">
    <property type="entry name" value="Sugar_transporter_CS"/>
</dbReference>
<dbReference type="InterPro" id="IPR044770">
    <property type="entry name" value="MFS_spinster-like"/>
</dbReference>
<evidence type="ECO:0000256" key="3">
    <source>
        <dbReference type="ARBA" id="ARBA00022692"/>
    </source>
</evidence>
<dbReference type="EMBL" id="RJKE01000001">
    <property type="protein sequence ID" value="ROO86736.1"/>
    <property type="molecule type" value="Genomic_DNA"/>
</dbReference>
<name>A0A3N1CZR7_9ACTN</name>
<feature type="transmembrane region" description="Helical" evidence="7">
    <location>
        <begin position="401"/>
        <end position="425"/>
    </location>
</feature>
<organism evidence="9 10">
    <name type="scientific">Actinocorallia herbida</name>
    <dbReference type="NCBI Taxonomy" id="58109"/>
    <lineage>
        <taxon>Bacteria</taxon>
        <taxon>Bacillati</taxon>
        <taxon>Actinomycetota</taxon>
        <taxon>Actinomycetes</taxon>
        <taxon>Streptosporangiales</taxon>
        <taxon>Thermomonosporaceae</taxon>
        <taxon>Actinocorallia</taxon>
    </lineage>
</organism>
<dbReference type="GO" id="GO:0022857">
    <property type="term" value="F:transmembrane transporter activity"/>
    <property type="evidence" value="ECO:0007669"/>
    <property type="project" value="InterPro"/>
</dbReference>
<evidence type="ECO:0000256" key="5">
    <source>
        <dbReference type="ARBA" id="ARBA00023136"/>
    </source>
</evidence>
<feature type="transmembrane region" description="Helical" evidence="7">
    <location>
        <begin position="296"/>
        <end position="316"/>
    </location>
</feature>
<dbReference type="PANTHER" id="PTHR23505:SF79">
    <property type="entry name" value="PROTEIN SPINSTER"/>
    <property type="match status" value="1"/>
</dbReference>
<reference evidence="9 10" key="1">
    <citation type="submission" date="2018-11" db="EMBL/GenBank/DDBJ databases">
        <title>Sequencing the genomes of 1000 actinobacteria strains.</title>
        <authorList>
            <person name="Klenk H.-P."/>
        </authorList>
    </citation>
    <scope>NUCLEOTIDE SEQUENCE [LARGE SCALE GENOMIC DNA]</scope>
    <source>
        <strain evidence="9 10">DSM 44254</strain>
    </source>
</reference>
<feature type="transmembrane region" description="Helical" evidence="7">
    <location>
        <begin position="256"/>
        <end position="284"/>
    </location>
</feature>
<evidence type="ECO:0000313" key="9">
    <source>
        <dbReference type="EMBL" id="ROO86736.1"/>
    </source>
</evidence>
<evidence type="ECO:0000313" key="10">
    <source>
        <dbReference type="Proteomes" id="UP000272400"/>
    </source>
</evidence>